<feature type="compositionally biased region" description="Polar residues" evidence="1">
    <location>
        <begin position="7"/>
        <end position="16"/>
    </location>
</feature>
<sequence length="235" mass="24689">MAHGKTAQMSAGNRTSGVGAPAAAGRVQRTSLPEEAGSPEIRGVALLMSLHLVIGKDCWRYAGRVSLIGFPNPVNEKAARTVAAVVAITSIVILFTGWLWLLIPLAYGFWARVLTGPKLSPLGALSMKVIAPRLGEPVYTPGPPKRFAQGIGAVLTTVAAITGLGFGWTDFALVLVGILAVFATLESVFGFCAGCFVFGQLMKIGVIPADVCEECNNIWARRDRLAAEAAESASH</sequence>
<proteinExistence type="predicted"/>
<organism evidence="4 5">
    <name type="scientific">Branchiibius hedensis</name>
    <dbReference type="NCBI Taxonomy" id="672460"/>
    <lineage>
        <taxon>Bacteria</taxon>
        <taxon>Bacillati</taxon>
        <taxon>Actinomycetota</taxon>
        <taxon>Actinomycetes</taxon>
        <taxon>Micrococcales</taxon>
        <taxon>Dermacoccaceae</taxon>
        <taxon>Branchiibius</taxon>
    </lineage>
</organism>
<feature type="transmembrane region" description="Helical" evidence="2">
    <location>
        <begin position="174"/>
        <end position="198"/>
    </location>
</feature>
<dbReference type="AlphaFoldDB" id="A0A2Y9BTW0"/>
<evidence type="ECO:0000259" key="3">
    <source>
        <dbReference type="Pfam" id="PF14340"/>
    </source>
</evidence>
<dbReference type="InterPro" id="IPR025508">
    <property type="entry name" value="DUF4395"/>
</dbReference>
<evidence type="ECO:0000256" key="2">
    <source>
        <dbReference type="SAM" id="Phobius"/>
    </source>
</evidence>
<keyword evidence="2" id="KW-1133">Transmembrane helix</keyword>
<keyword evidence="2" id="KW-0472">Membrane</keyword>
<feature type="transmembrane region" description="Helical" evidence="2">
    <location>
        <begin position="82"/>
        <end position="103"/>
    </location>
</feature>
<dbReference type="Pfam" id="PF14340">
    <property type="entry name" value="DUF4395"/>
    <property type="match status" value="1"/>
</dbReference>
<dbReference type="Proteomes" id="UP000250028">
    <property type="component" value="Unassembled WGS sequence"/>
</dbReference>
<keyword evidence="5" id="KW-1185">Reference proteome</keyword>
<evidence type="ECO:0000313" key="4">
    <source>
        <dbReference type="EMBL" id="SSA34702.1"/>
    </source>
</evidence>
<protein>
    <recommendedName>
        <fullName evidence="3">DUF4395 domain-containing protein</fullName>
    </recommendedName>
</protein>
<reference evidence="5" key="1">
    <citation type="submission" date="2016-10" db="EMBL/GenBank/DDBJ databases">
        <authorList>
            <person name="Varghese N."/>
            <person name="Submissions S."/>
        </authorList>
    </citation>
    <scope>NUCLEOTIDE SEQUENCE [LARGE SCALE GENOMIC DNA]</scope>
    <source>
        <strain evidence="5">DSM 22951</strain>
    </source>
</reference>
<feature type="region of interest" description="Disordered" evidence="1">
    <location>
        <begin position="1"/>
        <end position="22"/>
    </location>
</feature>
<dbReference type="EMBL" id="UESZ01000001">
    <property type="protein sequence ID" value="SSA34702.1"/>
    <property type="molecule type" value="Genomic_DNA"/>
</dbReference>
<evidence type="ECO:0000313" key="5">
    <source>
        <dbReference type="Proteomes" id="UP000250028"/>
    </source>
</evidence>
<gene>
    <name evidence="4" type="ORF">SAMN04489750_2027</name>
</gene>
<keyword evidence="2" id="KW-0812">Transmembrane</keyword>
<evidence type="ECO:0000256" key="1">
    <source>
        <dbReference type="SAM" id="MobiDB-lite"/>
    </source>
</evidence>
<accession>A0A2Y9BTW0</accession>
<feature type="transmembrane region" description="Helical" evidence="2">
    <location>
        <begin position="147"/>
        <end position="168"/>
    </location>
</feature>
<name>A0A2Y9BTW0_9MICO</name>
<feature type="domain" description="DUF4395" evidence="3">
    <location>
        <begin position="74"/>
        <end position="203"/>
    </location>
</feature>